<dbReference type="RefSeq" id="WP_091097040.1">
    <property type="nucleotide sequence ID" value="NZ_FNXE01000010.1"/>
</dbReference>
<dbReference type="EMBL" id="FNXE01000010">
    <property type="protein sequence ID" value="SEH71702.1"/>
    <property type="molecule type" value="Genomic_DNA"/>
</dbReference>
<sequence length="134" mass="15089">MKIILYALMILATLTSCSGNSNEASKKKEQNVTDSNPNVFNKGDIVPNDLVCMVNNEYMGKKQFEVNFEGKIYYGCCQMCKERIPKDPSTRVAIDPFSKKQIDKATAIIAITGNNGEVSYFENNTTYTNYINQF</sequence>
<gene>
    <name evidence="2" type="ORF">SAMN02927937_01037</name>
</gene>
<dbReference type="AlphaFoldDB" id="A0A1H6K8T9"/>
<feature type="chain" id="PRO_5011456988" description="MlpB protein" evidence="1">
    <location>
        <begin position="24"/>
        <end position="134"/>
    </location>
</feature>
<keyword evidence="1" id="KW-0732">Signal</keyword>
<proteinExistence type="predicted"/>
<reference evidence="2 3" key="1">
    <citation type="submission" date="2016-10" db="EMBL/GenBank/DDBJ databases">
        <authorList>
            <person name="de Groot N.N."/>
        </authorList>
    </citation>
    <scope>NUCLEOTIDE SEQUENCE [LARGE SCALE GENOMIC DNA]</scope>
    <source>
        <strain evidence="2 3">CGMCC 1.10825</strain>
    </source>
</reference>
<dbReference type="STRING" id="1159016.SAMN02927937_01037"/>
<dbReference type="Proteomes" id="UP000199634">
    <property type="component" value="Unassembled WGS sequence"/>
</dbReference>
<dbReference type="OrthoDB" id="1122197at2"/>
<name>A0A1H6K8T9_9FLAO</name>
<dbReference type="PROSITE" id="PS51257">
    <property type="entry name" value="PROKAR_LIPOPROTEIN"/>
    <property type="match status" value="1"/>
</dbReference>
<evidence type="ECO:0000256" key="1">
    <source>
        <dbReference type="SAM" id="SignalP"/>
    </source>
</evidence>
<accession>A0A1H6K8T9</accession>
<evidence type="ECO:0008006" key="4">
    <source>
        <dbReference type="Google" id="ProtNLM"/>
    </source>
</evidence>
<evidence type="ECO:0000313" key="2">
    <source>
        <dbReference type="EMBL" id="SEH71702.1"/>
    </source>
</evidence>
<keyword evidence="3" id="KW-1185">Reference proteome</keyword>
<evidence type="ECO:0000313" key="3">
    <source>
        <dbReference type="Proteomes" id="UP000199634"/>
    </source>
</evidence>
<protein>
    <recommendedName>
        <fullName evidence="4">MlpB protein</fullName>
    </recommendedName>
</protein>
<organism evidence="2 3">
    <name type="scientific">Paenimyroides marinum</name>
    <dbReference type="NCBI Taxonomy" id="1159016"/>
    <lineage>
        <taxon>Bacteria</taxon>
        <taxon>Pseudomonadati</taxon>
        <taxon>Bacteroidota</taxon>
        <taxon>Flavobacteriia</taxon>
        <taxon>Flavobacteriales</taxon>
        <taxon>Flavobacteriaceae</taxon>
        <taxon>Paenimyroides</taxon>
    </lineage>
</organism>
<feature type="signal peptide" evidence="1">
    <location>
        <begin position="1"/>
        <end position="23"/>
    </location>
</feature>